<evidence type="ECO:0000256" key="6">
    <source>
        <dbReference type="ARBA" id="ARBA00030388"/>
    </source>
</evidence>
<evidence type="ECO:0000256" key="2">
    <source>
        <dbReference type="ARBA" id="ARBA00022649"/>
    </source>
</evidence>
<dbReference type="PANTHER" id="PTHR38039">
    <property type="entry name" value="TOXIN YOEB"/>
    <property type="match status" value="1"/>
</dbReference>
<evidence type="ECO:0000313" key="8">
    <source>
        <dbReference type="Proteomes" id="UP000290848"/>
    </source>
</evidence>
<sequence length="93" mass="10672">MGRYSVDIEKNAKKQLAELYKSGNKADIKKVEVIFSELEEHPNTGTGNPEQLKYELSGFWSRRINSKDRLIYKINDLEVIVTVISAKGHYGDR</sequence>
<keyword evidence="4" id="KW-0255">Endonuclease</keyword>
<dbReference type="SUPFAM" id="SSF143011">
    <property type="entry name" value="RelE-like"/>
    <property type="match status" value="1"/>
</dbReference>
<reference evidence="7 8" key="1">
    <citation type="submission" date="2018-12" db="EMBL/GenBank/DDBJ databases">
        <title>The Draft Genome Sequence of the Soil Bacterium Pedobacter tournemirensis R1.</title>
        <authorList>
            <person name="He J."/>
        </authorList>
    </citation>
    <scope>NUCLEOTIDE SEQUENCE [LARGE SCALE GENOMIC DNA]</scope>
    <source>
        <strain evidence="7 8">R1</strain>
    </source>
</reference>
<evidence type="ECO:0000256" key="1">
    <source>
        <dbReference type="ARBA" id="ARBA00008172"/>
    </source>
</evidence>
<proteinExistence type="inferred from homology"/>
<keyword evidence="2" id="KW-1277">Toxin-antitoxin system</keyword>
<dbReference type="PANTHER" id="PTHR38039:SF1">
    <property type="entry name" value="TOXIN YOEB"/>
    <property type="match status" value="1"/>
</dbReference>
<organism evidence="7 8">
    <name type="scientific">Arcticibacter tournemirensis</name>
    <dbReference type="NCBI Taxonomy" id="699437"/>
    <lineage>
        <taxon>Bacteria</taxon>
        <taxon>Pseudomonadati</taxon>
        <taxon>Bacteroidota</taxon>
        <taxon>Sphingobacteriia</taxon>
        <taxon>Sphingobacteriales</taxon>
        <taxon>Sphingobacteriaceae</taxon>
        <taxon>Arcticibacter</taxon>
    </lineage>
</organism>
<dbReference type="Proteomes" id="UP000290848">
    <property type="component" value="Unassembled WGS sequence"/>
</dbReference>
<dbReference type="Gene3D" id="3.30.2310.20">
    <property type="entry name" value="RelE-like"/>
    <property type="match status" value="1"/>
</dbReference>
<accession>A0A4Q0M9G1</accession>
<dbReference type="EMBL" id="RXOC01000007">
    <property type="protein sequence ID" value="RXF69386.1"/>
    <property type="molecule type" value="Genomic_DNA"/>
</dbReference>
<keyword evidence="3" id="KW-0540">Nuclease</keyword>
<dbReference type="NCBIfam" id="TIGR02116">
    <property type="entry name" value="toxin_Txe_YoeB"/>
    <property type="match status" value="1"/>
</dbReference>
<dbReference type="GO" id="GO:0006401">
    <property type="term" value="P:RNA catabolic process"/>
    <property type="evidence" value="ECO:0007669"/>
    <property type="project" value="InterPro"/>
</dbReference>
<comment type="caution">
    <text evidence="7">The sequence shown here is derived from an EMBL/GenBank/DDBJ whole genome shotgun (WGS) entry which is preliminary data.</text>
</comment>
<dbReference type="Pfam" id="PF06769">
    <property type="entry name" value="YoeB_toxin"/>
    <property type="match status" value="1"/>
</dbReference>
<evidence type="ECO:0000313" key="7">
    <source>
        <dbReference type="EMBL" id="RXF69386.1"/>
    </source>
</evidence>
<dbReference type="NCBIfam" id="TIGR02385">
    <property type="entry name" value="RelE_StbE"/>
    <property type="match status" value="1"/>
</dbReference>
<dbReference type="GO" id="GO:0045892">
    <property type="term" value="P:negative regulation of DNA-templated transcription"/>
    <property type="evidence" value="ECO:0007669"/>
    <property type="project" value="TreeGrafter"/>
</dbReference>
<dbReference type="InterPro" id="IPR035093">
    <property type="entry name" value="RelE/ParE_toxin_dom_sf"/>
</dbReference>
<dbReference type="InterPro" id="IPR007712">
    <property type="entry name" value="RelE/ParE_toxin"/>
</dbReference>
<name>A0A4Q0M9G1_9SPHI</name>
<dbReference type="RefSeq" id="WP_128769658.1">
    <property type="nucleotide sequence ID" value="NZ_RXOC01000007.1"/>
</dbReference>
<evidence type="ECO:0000256" key="4">
    <source>
        <dbReference type="ARBA" id="ARBA00022759"/>
    </source>
</evidence>
<protein>
    <recommendedName>
        <fullName evidence="6">Putative mRNA interferase YoeB</fullName>
    </recommendedName>
</protein>
<dbReference type="GO" id="GO:0016787">
    <property type="term" value="F:hydrolase activity"/>
    <property type="evidence" value="ECO:0007669"/>
    <property type="project" value="UniProtKB-KW"/>
</dbReference>
<dbReference type="AlphaFoldDB" id="A0A4Q0M9G1"/>
<comment type="similarity">
    <text evidence="1">Belongs to the YoeB family.</text>
</comment>
<keyword evidence="5" id="KW-0378">Hydrolase</keyword>
<dbReference type="InterPro" id="IPR009614">
    <property type="entry name" value="YoeB_toxin"/>
</dbReference>
<evidence type="ECO:0000256" key="5">
    <source>
        <dbReference type="ARBA" id="ARBA00022801"/>
    </source>
</evidence>
<evidence type="ECO:0000256" key="3">
    <source>
        <dbReference type="ARBA" id="ARBA00022722"/>
    </source>
</evidence>
<gene>
    <name evidence="7" type="ORF">EKH83_11920</name>
</gene>
<dbReference type="GO" id="GO:0004519">
    <property type="term" value="F:endonuclease activity"/>
    <property type="evidence" value="ECO:0007669"/>
    <property type="project" value="UniProtKB-KW"/>
</dbReference>